<evidence type="ECO:0000256" key="1">
    <source>
        <dbReference type="SAM" id="Phobius"/>
    </source>
</evidence>
<feature type="transmembrane region" description="Helical" evidence="1">
    <location>
        <begin position="115"/>
        <end position="139"/>
    </location>
</feature>
<keyword evidence="1" id="KW-0812">Transmembrane</keyword>
<comment type="caution">
    <text evidence="2">The sequence shown here is derived from an EMBL/GenBank/DDBJ whole genome shotgun (WGS) entry which is preliminary data.</text>
</comment>
<evidence type="ECO:0000313" key="3">
    <source>
        <dbReference type="Proteomes" id="UP000238196"/>
    </source>
</evidence>
<organism evidence="2 3">
    <name type="scientific">Proteobacteria bacterium 228</name>
    <dbReference type="NCBI Taxonomy" id="2083153"/>
    <lineage>
        <taxon>Bacteria</taxon>
        <taxon>Pseudomonadati</taxon>
        <taxon>Pseudomonadota</taxon>
    </lineage>
</organism>
<keyword evidence="1" id="KW-1133">Transmembrane helix</keyword>
<gene>
    <name evidence="2" type="ORF">C4K68_09510</name>
</gene>
<dbReference type="Proteomes" id="UP000238196">
    <property type="component" value="Unassembled WGS sequence"/>
</dbReference>
<feature type="transmembrane region" description="Helical" evidence="1">
    <location>
        <begin position="31"/>
        <end position="51"/>
    </location>
</feature>
<reference evidence="2 3" key="1">
    <citation type="submission" date="2018-02" db="EMBL/GenBank/DDBJ databases">
        <title>novel marine gammaproteobacteria from coastal saline agro ecosystem.</title>
        <authorList>
            <person name="Krishnan R."/>
            <person name="Ramesh Kumar N."/>
        </authorList>
    </citation>
    <scope>NUCLEOTIDE SEQUENCE [LARGE SCALE GENOMIC DNA]</scope>
    <source>
        <strain evidence="2 3">228</strain>
    </source>
</reference>
<evidence type="ECO:0000313" key="2">
    <source>
        <dbReference type="EMBL" id="PPC77587.1"/>
    </source>
</evidence>
<sequence>MDFSNIGNLIAGVGSILVNMANVFAQVESVALSFAILAGCVCFYKSILLGFSDNSTVQERRQALWLAIAGILLVQITVLFSVILDTISNGEESVDGGEVLRLSEAAQSTDDPMKAGILACLSFLACVGWITGIRGLLAWSSMGTDAGRGQFWAGACGILFGALMVVPIWTLNALTSQYGSQFTAMFGM</sequence>
<proteinExistence type="predicted"/>
<name>A0A2S5KRV2_9PROT</name>
<dbReference type="EMBL" id="PRLP01000029">
    <property type="protein sequence ID" value="PPC77587.1"/>
    <property type="molecule type" value="Genomic_DNA"/>
</dbReference>
<protein>
    <submittedName>
        <fullName evidence="2">Uncharacterized protein</fullName>
    </submittedName>
</protein>
<feature type="transmembrane region" description="Helical" evidence="1">
    <location>
        <begin position="7"/>
        <end position="25"/>
    </location>
</feature>
<keyword evidence="1" id="KW-0472">Membrane</keyword>
<dbReference type="AlphaFoldDB" id="A0A2S5KRV2"/>
<feature type="transmembrane region" description="Helical" evidence="1">
    <location>
        <begin position="63"/>
        <end position="84"/>
    </location>
</feature>
<accession>A0A2S5KRV2</accession>
<feature type="transmembrane region" description="Helical" evidence="1">
    <location>
        <begin position="151"/>
        <end position="171"/>
    </location>
</feature>